<proteinExistence type="inferred from homology"/>
<reference evidence="12" key="3">
    <citation type="journal article" date="2016" name="Genome Announc.">
        <title>Revised genome sequence of the purple photosynthetic bacterium Blastochloris viridis.</title>
        <authorList>
            <person name="Liu L.N."/>
            <person name="Faulkner M."/>
            <person name="Liu X."/>
            <person name="Huang F."/>
            <person name="Darby A.C."/>
            <person name="Hall N."/>
        </authorList>
    </citation>
    <scope>NUCLEOTIDE SEQUENCE [LARGE SCALE GENOMIC DNA]</scope>
    <source>
        <strain evidence="12">ATCC 19567 / DSM 133 / F</strain>
    </source>
</reference>
<feature type="transmembrane region" description="Helical" evidence="7">
    <location>
        <begin position="617"/>
        <end position="638"/>
    </location>
</feature>
<keyword evidence="6" id="KW-0813">Transport</keyword>
<dbReference type="RefSeq" id="WP_055037382.1">
    <property type="nucleotide sequence ID" value="NZ_AP014854.2"/>
</dbReference>
<feature type="transmembrane region" description="Helical" evidence="7">
    <location>
        <begin position="572"/>
        <end position="605"/>
    </location>
</feature>
<dbReference type="Pfam" id="PF01618">
    <property type="entry name" value="MotA_ExbB"/>
    <property type="match status" value="1"/>
</dbReference>
<keyword evidence="12" id="KW-1185">Reference proteome</keyword>
<evidence type="ECO:0000313" key="12">
    <source>
        <dbReference type="Proteomes" id="UP000065734"/>
    </source>
</evidence>
<dbReference type="GO" id="GO:0017038">
    <property type="term" value="P:protein import"/>
    <property type="evidence" value="ECO:0007669"/>
    <property type="project" value="TreeGrafter"/>
</dbReference>
<evidence type="ECO:0000259" key="8">
    <source>
        <dbReference type="Pfam" id="PF01618"/>
    </source>
</evidence>
<evidence type="ECO:0000259" key="9">
    <source>
        <dbReference type="Pfam" id="PF10102"/>
    </source>
</evidence>
<dbReference type="KEGG" id="bvr:BVIR_1868"/>
<organism evidence="11 12">
    <name type="scientific">Blastochloris viridis</name>
    <name type="common">Rhodopseudomonas viridis</name>
    <dbReference type="NCBI Taxonomy" id="1079"/>
    <lineage>
        <taxon>Bacteria</taxon>
        <taxon>Pseudomonadati</taxon>
        <taxon>Pseudomonadota</taxon>
        <taxon>Alphaproteobacteria</taxon>
        <taxon>Hyphomicrobiales</taxon>
        <taxon>Blastochloridaceae</taxon>
        <taxon>Blastochloris</taxon>
    </lineage>
</organism>
<reference evidence="11" key="2">
    <citation type="submission" date="2015-11" db="EMBL/GenBank/DDBJ databases">
        <authorList>
            <person name="Zhang Y."/>
            <person name="Guo Z."/>
        </authorList>
    </citation>
    <scope>NUCLEOTIDE SEQUENCE</scope>
    <source>
        <strain evidence="11">1</strain>
    </source>
</reference>
<evidence type="ECO:0000313" key="11">
    <source>
        <dbReference type="EMBL" id="CUU42305.1"/>
    </source>
</evidence>
<dbReference type="Pfam" id="PF13385">
    <property type="entry name" value="Laminin_G_3"/>
    <property type="match status" value="1"/>
</dbReference>
<dbReference type="InterPro" id="IPR013320">
    <property type="entry name" value="ConA-like_dom_sf"/>
</dbReference>
<evidence type="ECO:0000256" key="4">
    <source>
        <dbReference type="ARBA" id="ARBA00022989"/>
    </source>
</evidence>
<dbReference type="PANTHER" id="PTHR30625:SF3">
    <property type="entry name" value="TOL-PAL SYSTEM PROTEIN TOLQ"/>
    <property type="match status" value="1"/>
</dbReference>
<keyword evidence="4 7" id="KW-1133">Transmembrane helix</keyword>
<dbReference type="InterPro" id="IPR002898">
    <property type="entry name" value="MotA_ExbB_proton_chnl"/>
</dbReference>
<dbReference type="Gene3D" id="2.60.120.200">
    <property type="match status" value="1"/>
</dbReference>
<evidence type="ECO:0000256" key="7">
    <source>
        <dbReference type="SAM" id="Phobius"/>
    </source>
</evidence>
<dbReference type="GO" id="GO:0005886">
    <property type="term" value="C:plasma membrane"/>
    <property type="evidence" value="ECO:0007669"/>
    <property type="project" value="UniProtKB-SubCell"/>
</dbReference>
<dbReference type="SUPFAM" id="SSF49899">
    <property type="entry name" value="Concanavalin A-like lectins/glucanases"/>
    <property type="match status" value="1"/>
</dbReference>
<dbReference type="InterPro" id="IPR018765">
    <property type="entry name" value="DUF2341"/>
</dbReference>
<dbReference type="PATRIC" id="fig|1079.6.peg.1932"/>
<comment type="subcellular location">
    <subcellularLocation>
        <location evidence="1">Cell membrane</location>
        <topology evidence="1">Multi-pass membrane protein</topology>
    </subcellularLocation>
    <subcellularLocation>
        <location evidence="6">Membrane</location>
        <topology evidence="6">Multi-pass membrane protein</topology>
    </subcellularLocation>
</comment>
<feature type="transmembrane region" description="Helical" evidence="7">
    <location>
        <begin position="445"/>
        <end position="464"/>
    </location>
</feature>
<evidence type="ECO:0000256" key="1">
    <source>
        <dbReference type="ARBA" id="ARBA00004651"/>
    </source>
</evidence>
<keyword evidence="2" id="KW-1003">Cell membrane</keyword>
<dbReference type="Proteomes" id="UP000065734">
    <property type="component" value="Chromosome I"/>
</dbReference>
<feature type="domain" description="MotA/TolQ/ExbB proton channel" evidence="8">
    <location>
        <begin position="546"/>
        <end position="653"/>
    </location>
</feature>
<name>A0A0H5BQ77_BLAVI</name>
<dbReference type="OrthoDB" id="175881at2"/>
<keyword evidence="5 7" id="KW-0472">Membrane</keyword>
<protein>
    <submittedName>
        <fullName evidence="10">MotA/TolQ/ExbB proton channel family protein</fullName>
    </submittedName>
</protein>
<reference evidence="10" key="1">
    <citation type="journal article" date="2015" name="Genome Announc.">
        <title>Complete Genome Sequence of the Bacteriochlorophyll b-Producing Photosynthetic Bacterium Blastochloris viridis.</title>
        <authorList>
            <person name="Tsukatani Y."/>
            <person name="Hirose Y."/>
            <person name="Harada J."/>
            <person name="Misawa N."/>
            <person name="Mori K."/>
            <person name="Inoue K."/>
            <person name="Tamiaki H."/>
        </authorList>
    </citation>
    <scope>NUCLEOTIDE SEQUENCE [LARGE SCALE GENOMIC DNA]</scope>
    <source>
        <strain evidence="10">DSM 133</strain>
    </source>
</reference>
<dbReference type="EMBL" id="LN907867">
    <property type="protein sequence ID" value="CUU42305.1"/>
    <property type="molecule type" value="Genomic_DNA"/>
</dbReference>
<comment type="similarity">
    <text evidence="6">Belongs to the exbB/tolQ family.</text>
</comment>
<evidence type="ECO:0000256" key="5">
    <source>
        <dbReference type="ARBA" id="ARBA00023136"/>
    </source>
</evidence>
<dbReference type="Pfam" id="PF10102">
    <property type="entry name" value="DUF2341"/>
    <property type="match status" value="1"/>
</dbReference>
<keyword evidence="3 7" id="KW-0812">Transmembrane</keyword>
<evidence type="ECO:0000313" key="10">
    <source>
        <dbReference type="EMBL" id="BAS00469.1"/>
    </source>
</evidence>
<evidence type="ECO:0000256" key="6">
    <source>
        <dbReference type="RuleBase" id="RU004057"/>
    </source>
</evidence>
<evidence type="ECO:0000256" key="3">
    <source>
        <dbReference type="ARBA" id="ARBA00022692"/>
    </source>
</evidence>
<dbReference type="AlphaFoldDB" id="A0A0H5BQ77"/>
<sequence length="682" mass="71127">MKLGISAHLARFARTAARWAASRAVIAVVVGAAAGAVLAPDTARAWWNDDWSMRKKITLDTSSTGATINDPIGTVPVLVRLHVGNFRFASAKDDGADLRFVAGDDKTPLKHHVEKFDSLLGEALVWVQVPNVAAGAKTEIWLYYGNKKAVTASDAKGTYDPDALLVYHLAERGTPAQDSSPWANHAQSAGQPADGAMIGTGLRLDGRTPLTIPGTPSLAFAAGAPFTWSAWIKMAATQPNAVLYSRRDGRNGLVVGLDNGAAFVEVTREGGSERSVAGVPVPANTWHHLAVVSTGSQIGIFVDGQSYGGLAATTPALASIALLGGDTARPAPAAAVPVSAPAEAAPDGAAAPAASADAANVAAAPAAVTAAPAPIAAPVAMVGFAGEVDELQISKIARSAGYVRVQAVGQGAEVGKLLAFSIDEETASWLSGYFAIILKSVTFDGWVIIGILMVMAVISWVVMIDKTFYLSRQAKANARFMERFREMSADLTALDAGDADEEAAPLGDRIPERDAGMMRHASLYRLYHVGAAELKHRFRGEEKRRLKGAAIASIRAALDGSLVRETQRLNHLMVLLTIAISGGPFLGLLGTVVGVMITFAAIAASGDVNVNAIAPGIAAALVATVAGLAVAIPALFGYNYLTVKIRNLTADMQVFVDEFVTKTAEVYRVDGSDHASKQIAAE</sequence>
<dbReference type="STRING" id="1079.BVIR_1868"/>
<dbReference type="InterPro" id="IPR050790">
    <property type="entry name" value="ExbB/TolQ_transport"/>
</dbReference>
<accession>A0A0H5BQ77</accession>
<feature type="domain" description="DUF2341" evidence="9">
    <location>
        <begin position="94"/>
        <end position="159"/>
    </location>
</feature>
<dbReference type="EMBL" id="AP014854">
    <property type="protein sequence ID" value="BAS00469.1"/>
    <property type="molecule type" value="Genomic_DNA"/>
</dbReference>
<evidence type="ECO:0000256" key="2">
    <source>
        <dbReference type="ARBA" id="ARBA00022475"/>
    </source>
</evidence>
<gene>
    <name evidence="11" type="primary">tolQ_1</name>
    <name evidence="10" type="ORF">BV133_2875</name>
    <name evidence="11" type="ORF">BVIRIDIS_13130</name>
</gene>
<dbReference type="PANTHER" id="PTHR30625">
    <property type="entry name" value="PROTEIN TOLQ"/>
    <property type="match status" value="1"/>
</dbReference>
<keyword evidence="6" id="KW-0653">Protein transport</keyword>